<protein>
    <submittedName>
        <fullName evidence="2">Uncharacterized protein</fullName>
    </submittedName>
</protein>
<dbReference type="Proteomes" id="UP001341840">
    <property type="component" value="Unassembled WGS sequence"/>
</dbReference>
<comment type="caution">
    <text evidence="2">The sequence shown here is derived from an EMBL/GenBank/DDBJ whole genome shotgun (WGS) entry which is preliminary data.</text>
</comment>
<sequence length="148" mass="15086">AGHNSRTCQQKKDDIADGEAAATAETAAGAAQQPGQNQQTENPGEAAPQVAEPSPPAVDSGSASSSHPVVLIETMNAASPSMRERFTDFMPTPSLTQPTGIGLRPSKLKPRFGPIANGSPSTKKCPSGKSGSSAKSGGTPMTNKTTRK</sequence>
<evidence type="ECO:0000256" key="1">
    <source>
        <dbReference type="SAM" id="MobiDB-lite"/>
    </source>
</evidence>
<evidence type="ECO:0000313" key="3">
    <source>
        <dbReference type="Proteomes" id="UP001341840"/>
    </source>
</evidence>
<organism evidence="2 3">
    <name type="scientific">Stylosanthes scabra</name>
    <dbReference type="NCBI Taxonomy" id="79078"/>
    <lineage>
        <taxon>Eukaryota</taxon>
        <taxon>Viridiplantae</taxon>
        <taxon>Streptophyta</taxon>
        <taxon>Embryophyta</taxon>
        <taxon>Tracheophyta</taxon>
        <taxon>Spermatophyta</taxon>
        <taxon>Magnoliopsida</taxon>
        <taxon>eudicotyledons</taxon>
        <taxon>Gunneridae</taxon>
        <taxon>Pentapetalae</taxon>
        <taxon>rosids</taxon>
        <taxon>fabids</taxon>
        <taxon>Fabales</taxon>
        <taxon>Fabaceae</taxon>
        <taxon>Papilionoideae</taxon>
        <taxon>50 kb inversion clade</taxon>
        <taxon>dalbergioids sensu lato</taxon>
        <taxon>Dalbergieae</taxon>
        <taxon>Pterocarpus clade</taxon>
        <taxon>Stylosanthes</taxon>
    </lineage>
</organism>
<accession>A0ABU6SR78</accession>
<evidence type="ECO:0000313" key="2">
    <source>
        <dbReference type="EMBL" id="MED6138855.1"/>
    </source>
</evidence>
<proteinExistence type="predicted"/>
<dbReference type="EMBL" id="JASCZI010061494">
    <property type="protein sequence ID" value="MED6138855.1"/>
    <property type="molecule type" value="Genomic_DNA"/>
</dbReference>
<feature type="compositionally biased region" description="Low complexity" evidence="1">
    <location>
        <begin position="118"/>
        <end position="140"/>
    </location>
</feature>
<gene>
    <name evidence="2" type="ORF">PIB30_078330</name>
</gene>
<keyword evidence="3" id="KW-1185">Reference proteome</keyword>
<feature type="compositionally biased region" description="Low complexity" evidence="1">
    <location>
        <begin position="18"/>
        <end position="43"/>
    </location>
</feature>
<feature type="region of interest" description="Disordered" evidence="1">
    <location>
        <begin position="1"/>
        <end position="148"/>
    </location>
</feature>
<feature type="non-terminal residue" evidence="2">
    <location>
        <position position="1"/>
    </location>
</feature>
<reference evidence="2 3" key="1">
    <citation type="journal article" date="2023" name="Plants (Basel)">
        <title>Bridging the Gap: Combining Genomics and Transcriptomics Approaches to Understand Stylosanthes scabra, an Orphan Legume from the Brazilian Caatinga.</title>
        <authorList>
            <person name="Ferreira-Neto J.R.C."/>
            <person name="da Silva M.D."/>
            <person name="Binneck E."/>
            <person name="de Melo N.F."/>
            <person name="da Silva R.H."/>
            <person name="de Melo A.L.T.M."/>
            <person name="Pandolfi V."/>
            <person name="Bustamante F.O."/>
            <person name="Brasileiro-Vidal A.C."/>
            <person name="Benko-Iseppon A.M."/>
        </authorList>
    </citation>
    <scope>NUCLEOTIDE SEQUENCE [LARGE SCALE GENOMIC DNA]</scope>
    <source>
        <tissue evidence="2">Leaves</tissue>
    </source>
</reference>
<name>A0ABU6SR78_9FABA</name>